<reference evidence="18 19" key="1">
    <citation type="journal article" date="2010" name="Nature">
        <title>Genome sequencing and analysis of the model grass Brachypodium distachyon.</title>
        <authorList>
            <consortium name="International Brachypodium Initiative"/>
        </authorList>
    </citation>
    <scope>NUCLEOTIDE SEQUENCE [LARGE SCALE GENOMIC DNA]</scope>
    <source>
        <strain evidence="18 19">Bd21</strain>
    </source>
</reference>
<evidence type="ECO:0000259" key="17">
    <source>
        <dbReference type="PROSITE" id="PS50873"/>
    </source>
</evidence>
<dbReference type="GO" id="GO:0006979">
    <property type="term" value="P:response to oxidative stress"/>
    <property type="evidence" value="ECO:0007669"/>
    <property type="project" value="UniProtKB-UniRule"/>
</dbReference>
<dbReference type="PROSITE" id="PS50873">
    <property type="entry name" value="PEROXIDASE_4"/>
    <property type="match status" value="1"/>
</dbReference>
<dbReference type="EMBL" id="CM000881">
    <property type="protein sequence ID" value="KQK07694.1"/>
    <property type="molecule type" value="Genomic_DNA"/>
</dbReference>
<dbReference type="EC" id="1.11.1.7" evidence="15"/>
<feature type="active site" description="Proton acceptor" evidence="10">
    <location>
        <position position="85"/>
    </location>
</feature>
<evidence type="ECO:0000256" key="6">
    <source>
        <dbReference type="ARBA" id="ARBA00022837"/>
    </source>
</evidence>
<dbReference type="Pfam" id="PF00141">
    <property type="entry name" value="peroxidase"/>
    <property type="match status" value="1"/>
</dbReference>
<dbReference type="EnsemblPlants" id="KQK07694">
    <property type="protein sequence ID" value="KQK07694"/>
    <property type="gene ID" value="BRADI_2g37060v3"/>
</dbReference>
<name>I1HM83_BRADI</name>
<feature type="compositionally biased region" description="Basic and acidic residues" evidence="16">
    <location>
        <begin position="30"/>
        <end position="54"/>
    </location>
</feature>
<dbReference type="GO" id="GO:0005576">
    <property type="term" value="C:extracellular region"/>
    <property type="evidence" value="ECO:0007669"/>
    <property type="project" value="UniProtKB-SubCell"/>
</dbReference>
<sequence>MKLNSGALVLSLCLLLAFLAGQPAAAGRGDGGKKDGDGGKKGGGDGGKKGGKKDVDVESTVRMIVAKAMEGKPRVGAALVRLLFHDCWVHGCDGSVLLDTVPYGSGSGEKDAENNIGLEGFEVIDDIKAELLRLADGYDNVSCADILVLAARQATAILSRGKIVYAVKRGRMDGVVSSAADADAVLPPSTFKIKQLKDNFKARGFNTRELVALSGAHAVGVAHLSSFVDRLNTATQSPISGAYQNALRSHTEAQKTAQGTNDPIEFNNIRDMDKQFQNAAGYVTTGVDVTANGVLDNSYYKANLQNRVLFRSDWELRNDTDTGANNAGNALDEFGDNAGKWFLAFGQAMAKLSDIPADGPRFEIRKNCRKIN</sequence>
<reference evidence="18" key="2">
    <citation type="submission" date="2017-06" db="EMBL/GenBank/DDBJ databases">
        <title>WGS assembly of Brachypodium distachyon.</title>
        <authorList>
            <consortium name="The International Brachypodium Initiative"/>
            <person name="Lucas S."/>
            <person name="Harmon-Smith M."/>
            <person name="Lail K."/>
            <person name="Tice H."/>
            <person name="Grimwood J."/>
            <person name="Bruce D."/>
            <person name="Barry K."/>
            <person name="Shu S."/>
            <person name="Lindquist E."/>
            <person name="Wang M."/>
            <person name="Pitluck S."/>
            <person name="Vogel J.P."/>
            <person name="Garvin D.F."/>
            <person name="Mockler T.C."/>
            <person name="Schmutz J."/>
            <person name="Rokhsar D."/>
            <person name="Bevan M.W."/>
        </authorList>
    </citation>
    <scope>NUCLEOTIDE SEQUENCE</scope>
    <source>
        <strain evidence="18">Bd21</strain>
    </source>
</reference>
<evidence type="ECO:0000256" key="15">
    <source>
        <dbReference type="RuleBase" id="RU362060"/>
    </source>
</evidence>
<feature type="binding site" evidence="12">
    <location>
        <position position="95"/>
    </location>
    <ligand>
        <name>Ca(2+)</name>
        <dbReference type="ChEBI" id="CHEBI:29108"/>
        <label>1</label>
    </ligand>
</feature>
<evidence type="ECO:0000256" key="10">
    <source>
        <dbReference type="PIRSR" id="PIRSR600823-1"/>
    </source>
</evidence>
<comment type="subcellular location">
    <subcellularLocation>
        <location evidence="15">Secreted</location>
    </subcellularLocation>
</comment>
<dbReference type="InterPro" id="IPR000823">
    <property type="entry name" value="Peroxidase_pln"/>
</dbReference>
<comment type="function">
    <text evidence="15">Removal of H(2)O(2), oxidation of toxic reductants, biosynthesis and degradation of lignin, suberization, auxin catabolism, response to environmental stresses such as wounding, pathogen attack and oxidative stress.</text>
</comment>
<dbReference type="PROSITE" id="PS00435">
    <property type="entry name" value="PEROXIDASE_1"/>
    <property type="match status" value="1"/>
</dbReference>
<dbReference type="GeneID" id="100843967"/>
<feature type="chain" id="PRO_5013982771" description="Peroxidase" evidence="15">
    <location>
        <begin position="27"/>
        <end position="372"/>
    </location>
</feature>
<feature type="region of interest" description="Disordered" evidence="16">
    <location>
        <begin position="24"/>
        <end position="54"/>
    </location>
</feature>
<feature type="binding site" evidence="12">
    <location>
        <position position="93"/>
    </location>
    <ligand>
        <name>Ca(2+)</name>
        <dbReference type="ChEBI" id="CHEBI:29108"/>
        <label>1</label>
    </ligand>
</feature>
<evidence type="ECO:0000256" key="14">
    <source>
        <dbReference type="PIRSR" id="PIRSR600823-5"/>
    </source>
</evidence>
<dbReference type="GO" id="GO:0004601">
    <property type="term" value="F:peroxidase activity"/>
    <property type="evidence" value="ECO:0000318"/>
    <property type="project" value="GO_Central"/>
</dbReference>
<dbReference type="PROSITE" id="PS00436">
    <property type="entry name" value="PEROXIDASE_2"/>
    <property type="match status" value="1"/>
</dbReference>
<feature type="binding site" evidence="12">
    <location>
        <position position="86"/>
    </location>
    <ligand>
        <name>Ca(2+)</name>
        <dbReference type="ChEBI" id="CHEBI:29108"/>
        <label>1</label>
    </ligand>
</feature>
<comment type="similarity">
    <text evidence="15">Belongs to the peroxidase family. Classical plant (class III) peroxidase subfamily.</text>
</comment>
<evidence type="ECO:0000313" key="19">
    <source>
        <dbReference type="EnsemblPlants" id="KQK07694"/>
    </source>
</evidence>
<evidence type="ECO:0000256" key="1">
    <source>
        <dbReference type="ARBA" id="ARBA00000189"/>
    </source>
</evidence>
<feature type="binding site" evidence="12">
    <location>
        <position position="296"/>
    </location>
    <ligand>
        <name>Ca(2+)</name>
        <dbReference type="ChEBI" id="CHEBI:29108"/>
        <label>2</label>
    </ligand>
</feature>
<dbReference type="GO" id="GO:0006950">
    <property type="term" value="P:response to stress"/>
    <property type="evidence" value="ECO:0000318"/>
    <property type="project" value="GO_Central"/>
</dbReference>
<dbReference type="OMA" id="ARDATYI"/>
<dbReference type="Proteomes" id="UP000008810">
    <property type="component" value="Chromosome 2"/>
</dbReference>
<feature type="binding site" evidence="12">
    <location>
        <position position="91"/>
    </location>
    <ligand>
        <name>Ca(2+)</name>
        <dbReference type="ChEBI" id="CHEBI:29108"/>
        <label>1</label>
    </ligand>
</feature>
<keyword evidence="4 15" id="KW-0349">Heme</keyword>
<dbReference type="OrthoDB" id="2113341at2759"/>
<protein>
    <recommendedName>
        <fullName evidence="15">Peroxidase</fullName>
        <ecNumber evidence="15">1.11.1.7</ecNumber>
    </recommendedName>
</protein>
<evidence type="ECO:0000256" key="5">
    <source>
        <dbReference type="ARBA" id="ARBA00022723"/>
    </source>
</evidence>
<feature type="binding site" evidence="12">
    <location>
        <position position="288"/>
    </location>
    <ligand>
        <name>Ca(2+)</name>
        <dbReference type="ChEBI" id="CHEBI:29108"/>
        <label>2</label>
    </ligand>
</feature>
<comment type="cofactor">
    <cofactor evidence="12 15">
        <name>heme b</name>
        <dbReference type="ChEBI" id="CHEBI:60344"/>
    </cofactor>
    <text evidence="12 15">Binds 1 heme b (iron(II)-protoporphyrin IX) group per subunit.</text>
</comment>
<keyword evidence="5 12" id="KW-0479">Metal-binding</keyword>
<evidence type="ECO:0000256" key="9">
    <source>
        <dbReference type="ARBA" id="ARBA00023324"/>
    </source>
</evidence>
<gene>
    <name evidence="19" type="primary">LOC100843967</name>
    <name evidence="18" type="ORF">BRADI_2g37060v3</name>
</gene>
<dbReference type="GO" id="GO:0020037">
    <property type="term" value="F:heme binding"/>
    <property type="evidence" value="ECO:0007669"/>
    <property type="project" value="UniProtKB-UniRule"/>
</dbReference>
<dbReference type="InterPro" id="IPR019793">
    <property type="entry name" value="Peroxidases_heam-ligand_BS"/>
</dbReference>
<dbReference type="PRINTS" id="PR00458">
    <property type="entry name" value="PEROXIDASE"/>
</dbReference>
<evidence type="ECO:0000313" key="18">
    <source>
        <dbReference type="EMBL" id="KQK07694.1"/>
    </source>
</evidence>
<feature type="signal peptide" evidence="15">
    <location>
        <begin position="1"/>
        <end position="26"/>
    </location>
</feature>
<evidence type="ECO:0000313" key="20">
    <source>
        <dbReference type="Proteomes" id="UP000008810"/>
    </source>
</evidence>
<comment type="cofactor">
    <cofactor evidence="12 15">
        <name>Ca(2+)</name>
        <dbReference type="ChEBI" id="CHEBI:29108"/>
    </cofactor>
    <text evidence="12 15">Binds 2 calcium ions per subunit.</text>
</comment>
<dbReference type="PANTHER" id="PTHR31235">
    <property type="entry name" value="PEROXIDASE 25-RELATED"/>
    <property type="match status" value="1"/>
</dbReference>
<feature type="site" description="Transition state stabilizer" evidence="13">
    <location>
        <position position="81"/>
    </location>
</feature>
<dbReference type="GO" id="GO:0046872">
    <property type="term" value="F:metal ion binding"/>
    <property type="evidence" value="ECO:0007669"/>
    <property type="project" value="UniProtKB-UniRule"/>
</dbReference>
<evidence type="ECO:0000256" key="11">
    <source>
        <dbReference type="PIRSR" id="PIRSR600823-2"/>
    </source>
</evidence>
<evidence type="ECO:0000256" key="16">
    <source>
        <dbReference type="SAM" id="MobiDB-lite"/>
    </source>
</evidence>
<feature type="binding site" evidence="12">
    <location>
        <position position="89"/>
    </location>
    <ligand>
        <name>Ca(2+)</name>
        <dbReference type="ChEBI" id="CHEBI:29108"/>
        <label>1</label>
    </ligand>
</feature>
<keyword evidence="8 12" id="KW-0408">Iron</keyword>
<feature type="disulfide bond" evidence="14">
    <location>
        <begin position="143"/>
        <end position="368"/>
    </location>
</feature>
<dbReference type="Gramene" id="KQK07694">
    <property type="protein sequence ID" value="KQK07694"/>
    <property type="gene ID" value="BRADI_2g37060v3"/>
</dbReference>
<feature type="binding site" description="axial binding residue" evidence="12">
    <location>
        <position position="217"/>
    </location>
    <ligand>
        <name>heme b</name>
        <dbReference type="ChEBI" id="CHEBI:60344"/>
    </ligand>
    <ligandPart>
        <name>Fe</name>
        <dbReference type="ChEBI" id="CHEBI:18248"/>
    </ligandPart>
</feature>
<dbReference type="FunCoup" id="I1HM83">
    <property type="interactions" value="84"/>
</dbReference>
<keyword evidence="15" id="KW-0732">Signal</keyword>
<dbReference type="eggNOG" id="ENOG502QPX7">
    <property type="taxonomic scope" value="Eukaryota"/>
</dbReference>
<dbReference type="Gene3D" id="1.10.520.10">
    <property type="match status" value="1"/>
</dbReference>
<keyword evidence="9 15" id="KW-0376">Hydrogen peroxide</keyword>
<keyword evidence="6 12" id="KW-0106">Calcium</keyword>
<accession>I1HM83</accession>
<evidence type="ECO:0000256" key="7">
    <source>
        <dbReference type="ARBA" id="ARBA00023002"/>
    </source>
</evidence>
<evidence type="ECO:0000256" key="13">
    <source>
        <dbReference type="PIRSR" id="PIRSR600823-4"/>
    </source>
</evidence>
<dbReference type="FunFam" id="1.10.520.10:FF:000015">
    <property type="entry name" value="Peroxidase"/>
    <property type="match status" value="1"/>
</dbReference>
<evidence type="ECO:0000256" key="3">
    <source>
        <dbReference type="ARBA" id="ARBA00022559"/>
    </source>
</evidence>
<dbReference type="InterPro" id="IPR002016">
    <property type="entry name" value="Haem_peroxidase"/>
</dbReference>
<feature type="binding site" evidence="11">
    <location>
        <position position="187"/>
    </location>
    <ligand>
        <name>substrate</name>
    </ligand>
</feature>
<dbReference type="KEGG" id="bdi:100843967"/>
<feature type="binding site" evidence="12">
    <location>
        <position position="109"/>
    </location>
    <ligand>
        <name>Ca(2+)</name>
        <dbReference type="ChEBI" id="CHEBI:29108"/>
        <label>1</label>
    </ligand>
</feature>
<keyword evidence="3 15" id="KW-0575">Peroxidase</keyword>
<comment type="similarity">
    <text evidence="2">Belongs to the peroxidase family. Ascorbate peroxidase subfamily.</text>
</comment>
<feature type="disulfide bond" evidence="14">
    <location>
        <begin position="87"/>
        <end position="92"/>
    </location>
</feature>
<dbReference type="Gene3D" id="1.10.420.10">
    <property type="entry name" value="Peroxidase, domain 2"/>
    <property type="match status" value="1"/>
</dbReference>
<dbReference type="GO" id="GO:0009505">
    <property type="term" value="C:plant-type cell wall"/>
    <property type="evidence" value="ECO:0000318"/>
    <property type="project" value="GO_Central"/>
</dbReference>
<keyword evidence="7 15" id="KW-0560">Oxidoreductase</keyword>
<dbReference type="PRINTS" id="PR00461">
    <property type="entry name" value="PLPEROXIDASE"/>
</dbReference>
<evidence type="ECO:0000256" key="4">
    <source>
        <dbReference type="ARBA" id="ARBA00022617"/>
    </source>
</evidence>
<dbReference type="SUPFAM" id="SSF48113">
    <property type="entry name" value="Heme-dependent peroxidases"/>
    <property type="match status" value="1"/>
</dbReference>
<proteinExistence type="inferred from homology"/>
<evidence type="ECO:0000256" key="12">
    <source>
        <dbReference type="PIRSR" id="PIRSR600823-3"/>
    </source>
</evidence>
<evidence type="ECO:0000256" key="8">
    <source>
        <dbReference type="ARBA" id="ARBA00023004"/>
    </source>
</evidence>
<dbReference type="InterPro" id="IPR010255">
    <property type="entry name" value="Haem_peroxidase_sf"/>
</dbReference>
<evidence type="ECO:0000256" key="2">
    <source>
        <dbReference type="ARBA" id="ARBA00006873"/>
    </source>
</evidence>
<dbReference type="InterPro" id="IPR019794">
    <property type="entry name" value="Peroxidases_AS"/>
</dbReference>
<keyword evidence="15" id="KW-0964">Secreted</keyword>
<keyword evidence="14" id="KW-1015">Disulfide bond</keyword>
<feature type="domain" description="Plant heme peroxidase family profile" evidence="17">
    <location>
        <begin position="56"/>
        <end position="372"/>
    </location>
</feature>
<keyword evidence="20" id="KW-1185">Reference proteome</keyword>
<dbReference type="HOGENOM" id="CLU_010543_0_1_1"/>
<organism evidence="19">
    <name type="scientific">Brachypodium distachyon</name>
    <name type="common">Purple false brome</name>
    <name type="synonym">Trachynia distachya</name>
    <dbReference type="NCBI Taxonomy" id="15368"/>
    <lineage>
        <taxon>Eukaryota</taxon>
        <taxon>Viridiplantae</taxon>
        <taxon>Streptophyta</taxon>
        <taxon>Embryophyta</taxon>
        <taxon>Tracheophyta</taxon>
        <taxon>Spermatophyta</taxon>
        <taxon>Magnoliopsida</taxon>
        <taxon>Liliopsida</taxon>
        <taxon>Poales</taxon>
        <taxon>Poaceae</taxon>
        <taxon>BOP clade</taxon>
        <taxon>Pooideae</taxon>
        <taxon>Stipodae</taxon>
        <taxon>Brachypodieae</taxon>
        <taxon>Brachypodium</taxon>
    </lineage>
</organism>
<dbReference type="AlphaFoldDB" id="I1HM83"/>
<dbReference type="GO" id="GO:0042744">
    <property type="term" value="P:hydrogen peroxide catabolic process"/>
    <property type="evidence" value="ECO:0007669"/>
    <property type="project" value="UniProtKB-KW"/>
</dbReference>
<dbReference type="GO" id="GO:0140825">
    <property type="term" value="F:lactoperoxidase activity"/>
    <property type="evidence" value="ECO:0007669"/>
    <property type="project" value="UniProtKB-EC"/>
</dbReference>
<dbReference type="RefSeq" id="XP_014754366.1">
    <property type="nucleotide sequence ID" value="XM_014898880.2"/>
</dbReference>
<comment type="catalytic activity">
    <reaction evidence="1 15">
        <text>2 a phenolic donor + H2O2 = 2 a phenolic radical donor + 2 H2O</text>
        <dbReference type="Rhea" id="RHEA:56136"/>
        <dbReference type="ChEBI" id="CHEBI:15377"/>
        <dbReference type="ChEBI" id="CHEBI:16240"/>
        <dbReference type="ChEBI" id="CHEBI:139520"/>
        <dbReference type="ChEBI" id="CHEBI:139521"/>
        <dbReference type="EC" id="1.11.1.7"/>
    </reaction>
</comment>
<reference evidence="19" key="3">
    <citation type="submission" date="2018-08" db="UniProtKB">
        <authorList>
            <consortium name="EnsemblPlants"/>
        </authorList>
    </citation>
    <scope>IDENTIFICATION</scope>
    <source>
        <strain evidence="19">cv. Bd21</strain>
    </source>
</reference>